<gene>
    <name evidence="1" type="ORF">ACEZ3G_06070</name>
</gene>
<evidence type="ECO:0000313" key="1">
    <source>
        <dbReference type="EMBL" id="MFH6603035.1"/>
    </source>
</evidence>
<accession>A0ACC7LII8</accession>
<name>A0ACC7LII8_9FLAO</name>
<protein>
    <submittedName>
        <fullName evidence="1">Uncharacterized protein</fullName>
    </submittedName>
</protein>
<dbReference type="Proteomes" id="UP001595191">
    <property type="component" value="Unassembled WGS sequence"/>
</dbReference>
<keyword evidence="2" id="KW-1185">Reference proteome</keyword>
<proteinExistence type="predicted"/>
<reference evidence="1" key="1">
    <citation type="submission" date="2024-09" db="EMBL/GenBank/DDBJ databases">
        <authorList>
            <person name="Liu J."/>
        </authorList>
    </citation>
    <scope>NUCLEOTIDE SEQUENCE</scope>
    <source>
        <strain evidence="1">NBU2967</strain>
    </source>
</reference>
<organism evidence="1 2">
    <name type="scientific">Meishania litoralis</name>
    <dbReference type="NCBI Taxonomy" id="3434685"/>
    <lineage>
        <taxon>Bacteria</taxon>
        <taxon>Pseudomonadati</taxon>
        <taxon>Bacteroidota</taxon>
        <taxon>Flavobacteriia</taxon>
        <taxon>Flavobacteriales</taxon>
        <taxon>Flavobacteriaceae</taxon>
        <taxon>Meishania</taxon>
    </lineage>
</organism>
<dbReference type="EMBL" id="JBHFPV010000001">
    <property type="protein sequence ID" value="MFH6603035.1"/>
    <property type="molecule type" value="Genomic_DNA"/>
</dbReference>
<comment type="caution">
    <text evidence="1">The sequence shown here is derived from an EMBL/GenBank/DDBJ whole genome shotgun (WGS) entry which is preliminary data.</text>
</comment>
<sequence>MKLTEDQIQDLFNFVRKHHVEHYDLRIELVDHLANGIEAQWHEHPERSYKDARLREFRKFGVHGFERVVRKRRKAMEKKYWKIIFGFVKEWFKLPKIILTLTATYILFQIFVKLPQNHMGYYALIPFFILALFFLWRSLQLKKRIAYQNKKWMLEEMIFNQVHLFNLIIFPIHIFNSAVILNESLVMNRMFLILVTVILVLFSILVYVMVYIIPKKAEELLAETYPEYKMTA</sequence>
<evidence type="ECO:0000313" key="2">
    <source>
        <dbReference type="Proteomes" id="UP001595191"/>
    </source>
</evidence>